<organism evidence="2 3">
    <name type="scientific">Streptomyces chilikensis</name>
    <dbReference type="NCBI Taxonomy" id="1194079"/>
    <lineage>
        <taxon>Bacteria</taxon>
        <taxon>Bacillati</taxon>
        <taxon>Actinomycetota</taxon>
        <taxon>Actinomycetes</taxon>
        <taxon>Kitasatosporales</taxon>
        <taxon>Streptomycetaceae</taxon>
        <taxon>Streptomyces</taxon>
    </lineage>
</organism>
<dbReference type="Gene3D" id="3.40.430.10">
    <property type="entry name" value="Dihydrofolate Reductase, subunit A"/>
    <property type="match status" value="1"/>
</dbReference>
<proteinExistence type="predicted"/>
<evidence type="ECO:0000313" key="3">
    <source>
        <dbReference type="Proteomes" id="UP001551584"/>
    </source>
</evidence>
<evidence type="ECO:0000259" key="1">
    <source>
        <dbReference type="Pfam" id="PF01872"/>
    </source>
</evidence>
<gene>
    <name evidence="2" type="ORF">AB0D95_05640</name>
</gene>
<accession>A0ABV3EKP6</accession>
<dbReference type="SUPFAM" id="SSF53597">
    <property type="entry name" value="Dihydrofolate reductase-like"/>
    <property type="match status" value="1"/>
</dbReference>
<name>A0ABV3EKP6_9ACTN</name>
<dbReference type="InterPro" id="IPR002734">
    <property type="entry name" value="RibDG_C"/>
</dbReference>
<keyword evidence="3" id="KW-1185">Reference proteome</keyword>
<dbReference type="InterPro" id="IPR024072">
    <property type="entry name" value="DHFR-like_dom_sf"/>
</dbReference>
<reference evidence="2 3" key="1">
    <citation type="submission" date="2024-06" db="EMBL/GenBank/DDBJ databases">
        <title>The Natural Products Discovery Center: Release of the First 8490 Sequenced Strains for Exploring Actinobacteria Biosynthetic Diversity.</title>
        <authorList>
            <person name="Kalkreuter E."/>
            <person name="Kautsar S.A."/>
            <person name="Yang D."/>
            <person name="Bader C.D."/>
            <person name="Teijaro C.N."/>
            <person name="Fluegel L."/>
            <person name="Davis C.M."/>
            <person name="Simpson J.R."/>
            <person name="Lauterbach L."/>
            <person name="Steele A.D."/>
            <person name="Gui C."/>
            <person name="Meng S."/>
            <person name="Li G."/>
            <person name="Viehrig K."/>
            <person name="Ye F."/>
            <person name="Su P."/>
            <person name="Kiefer A.F."/>
            <person name="Nichols A."/>
            <person name="Cepeda A.J."/>
            <person name="Yan W."/>
            <person name="Fan B."/>
            <person name="Jiang Y."/>
            <person name="Adhikari A."/>
            <person name="Zheng C.-J."/>
            <person name="Schuster L."/>
            <person name="Cowan T.M."/>
            <person name="Smanski M.J."/>
            <person name="Chevrette M.G."/>
            <person name="De Carvalho L.P.S."/>
            <person name="Shen B."/>
        </authorList>
    </citation>
    <scope>NUCLEOTIDE SEQUENCE [LARGE SCALE GENOMIC DNA]</scope>
    <source>
        <strain evidence="2 3">NPDC048117</strain>
    </source>
</reference>
<dbReference type="RefSeq" id="WP_166022095.1">
    <property type="nucleotide sequence ID" value="NZ_JBEZNA010000008.1"/>
</dbReference>
<dbReference type="PANTHER" id="PTHR38011:SF2">
    <property type="entry name" value="BIFUNCTIONAL DEAMINASE-REDUCTASE DOMAIN PROTEIN"/>
    <property type="match status" value="1"/>
</dbReference>
<comment type="caution">
    <text evidence="2">The sequence shown here is derived from an EMBL/GenBank/DDBJ whole genome shotgun (WGS) entry which is preliminary data.</text>
</comment>
<dbReference type="EMBL" id="JBEZNA010000008">
    <property type="protein sequence ID" value="MEU9576753.1"/>
    <property type="molecule type" value="Genomic_DNA"/>
</dbReference>
<dbReference type="PANTHER" id="PTHR38011">
    <property type="entry name" value="DIHYDROFOLATE REDUCTASE FAMILY PROTEIN (AFU_ORTHOLOGUE AFUA_8G06820)"/>
    <property type="match status" value="1"/>
</dbReference>
<sequence length="191" mass="20881">MPALYTFDVFSSLDGYGAAGGDWGGYWGKQGPELLHHRLAQYSVEQRMVMGANTYRAFTRLLASDGGEPGVHDAWVTRLRNLPATVVSTTLEGPLDWRDATLVSGDAVEVVARLKEESGVPLRSHGSLSMNRALMAAGLVDRLQVTIFPVITGRTGLDPLFRGAADFDLELIESRTLDGRVQELVYRPVPH</sequence>
<evidence type="ECO:0000313" key="2">
    <source>
        <dbReference type="EMBL" id="MEU9576753.1"/>
    </source>
</evidence>
<dbReference type="InterPro" id="IPR050765">
    <property type="entry name" value="Riboflavin_Biosynth_HTPR"/>
</dbReference>
<protein>
    <submittedName>
        <fullName evidence="2">Dihydrofolate reductase family protein</fullName>
    </submittedName>
</protein>
<dbReference type="Proteomes" id="UP001551584">
    <property type="component" value="Unassembled WGS sequence"/>
</dbReference>
<dbReference type="Pfam" id="PF01872">
    <property type="entry name" value="RibD_C"/>
    <property type="match status" value="1"/>
</dbReference>
<feature type="domain" description="Bacterial bifunctional deaminase-reductase C-terminal" evidence="1">
    <location>
        <begin position="7"/>
        <end position="181"/>
    </location>
</feature>